<accession>A0A6J7WXC5</accession>
<sequence length="140" mass="15941">MNPFDFVNAINSTKVDLIRDSENPELAEKSYNPFITNRALSYFIDTLLYATEMNLASGLDNKLQNDYLINSIRKGKRFSKWSKPIEDSNVSAVQDYYKVNYAKALEISKILTAEQIDLIKIRITKGVNDVQPKPTDRGST</sequence>
<gene>
    <name evidence="1" type="ORF">UFOVP247_180</name>
</gene>
<protein>
    <submittedName>
        <fullName evidence="1">Clamp loader small subunit</fullName>
    </submittedName>
</protein>
<dbReference type="Gene3D" id="1.20.272.50">
    <property type="entry name" value="Bacteriophage clamp loader A subunit, A' domain"/>
    <property type="match status" value="1"/>
</dbReference>
<name>A0A6J7WXC5_9CAUD</name>
<proteinExistence type="predicted"/>
<dbReference type="Pfam" id="PF16790">
    <property type="entry name" value="Phage_clamp_A"/>
    <property type="match status" value="1"/>
</dbReference>
<evidence type="ECO:0000313" key="1">
    <source>
        <dbReference type="EMBL" id="CAB5221498.1"/>
    </source>
</evidence>
<dbReference type="GO" id="GO:0006260">
    <property type="term" value="P:DNA replication"/>
    <property type="evidence" value="ECO:0007669"/>
    <property type="project" value="InterPro"/>
</dbReference>
<organism evidence="1">
    <name type="scientific">uncultured Caudovirales phage</name>
    <dbReference type="NCBI Taxonomy" id="2100421"/>
    <lineage>
        <taxon>Viruses</taxon>
        <taxon>Duplodnaviria</taxon>
        <taxon>Heunggongvirae</taxon>
        <taxon>Uroviricota</taxon>
        <taxon>Caudoviricetes</taxon>
        <taxon>Peduoviridae</taxon>
        <taxon>Maltschvirus</taxon>
        <taxon>Maltschvirus maltsch</taxon>
    </lineage>
</organism>
<dbReference type="GO" id="GO:0003677">
    <property type="term" value="F:DNA binding"/>
    <property type="evidence" value="ECO:0007669"/>
    <property type="project" value="InterPro"/>
</dbReference>
<dbReference type="InterPro" id="IPR031868">
    <property type="entry name" value="Phage_clamp_gp62"/>
</dbReference>
<dbReference type="EMBL" id="LR798288">
    <property type="protein sequence ID" value="CAB5221498.1"/>
    <property type="molecule type" value="Genomic_DNA"/>
</dbReference>
<reference evidence="1" key="1">
    <citation type="submission" date="2020-05" db="EMBL/GenBank/DDBJ databases">
        <authorList>
            <person name="Chiriac C."/>
            <person name="Salcher M."/>
            <person name="Ghai R."/>
            <person name="Kavagutti S V."/>
        </authorList>
    </citation>
    <scope>NUCLEOTIDE SEQUENCE</scope>
</reference>